<dbReference type="SMART" id="SM00382">
    <property type="entry name" value="AAA"/>
    <property type="match status" value="1"/>
</dbReference>
<dbReference type="Gene3D" id="3.40.50.300">
    <property type="entry name" value="P-loop containing nucleotide triphosphate hydrolases"/>
    <property type="match status" value="1"/>
</dbReference>
<sequence>MKSGQIIYVGQLSREGCEKAVVAGAVSETVLTLAAPLVRAHDRFEPVTAVLGGMIHVYRAANINEQVPPDEAFTVLGTRSVDPDQLSTYYTDSVGNSNYWYRITYYNAVTLDETALKDSTPTRGDDFGHYASLSEIRKEAGFENAYNLSDTVIDQQRRAAEAEINTAFANLYTVPFQKVPEIVHTLTIKLAAAILVQNQYPGSSRSTTLLGDARAAIKTIQDGDQTIVGEDGFLPAAVTAIVGPSGSGKSSLLHVLAGVDIPSAGSVSLGEVPIEDVEEGRRHRSILLIQQRTDVLAATVRANLQLSAPGATDATLLDALESAHLRVDLDVNAQYLSGGEKQRLRIAHAFLSEAPVILFDEPTSALDHDTAASVVGRIGCLARSSGKTVVMVTHDNDIRALADDSIVLGGARVPTSEVSR</sequence>
<evidence type="ECO:0000313" key="5">
    <source>
        <dbReference type="Proteomes" id="UP000198327"/>
    </source>
</evidence>
<name>A0A239MVI1_9NOCA</name>
<dbReference type="InterPro" id="IPR009752">
    <property type="entry name" value="Phage_Mu_GpJ"/>
</dbReference>
<evidence type="ECO:0000313" key="4">
    <source>
        <dbReference type="EMBL" id="SNT46787.1"/>
    </source>
</evidence>
<dbReference type="InterPro" id="IPR003439">
    <property type="entry name" value="ABC_transporter-like_ATP-bd"/>
</dbReference>
<evidence type="ECO:0000256" key="2">
    <source>
        <dbReference type="ARBA" id="ARBA00022840"/>
    </source>
</evidence>
<organism evidence="4 5">
    <name type="scientific">Rhodococcoides kyotonense</name>
    <dbReference type="NCBI Taxonomy" id="398843"/>
    <lineage>
        <taxon>Bacteria</taxon>
        <taxon>Bacillati</taxon>
        <taxon>Actinomycetota</taxon>
        <taxon>Actinomycetes</taxon>
        <taxon>Mycobacteriales</taxon>
        <taxon>Nocardiaceae</taxon>
        <taxon>Rhodococcoides</taxon>
    </lineage>
</organism>
<dbReference type="EMBL" id="FZOW01000023">
    <property type="protein sequence ID" value="SNT46787.1"/>
    <property type="molecule type" value="Genomic_DNA"/>
</dbReference>
<evidence type="ECO:0000259" key="3">
    <source>
        <dbReference type="PROSITE" id="PS50893"/>
    </source>
</evidence>
<reference evidence="5" key="1">
    <citation type="submission" date="2017-06" db="EMBL/GenBank/DDBJ databases">
        <authorList>
            <person name="Varghese N."/>
            <person name="Submissions S."/>
        </authorList>
    </citation>
    <scope>NUCLEOTIDE SEQUENCE [LARGE SCALE GENOMIC DNA]</scope>
    <source>
        <strain evidence="5">JCM 23211</strain>
    </source>
</reference>
<dbReference type="InterPro" id="IPR003593">
    <property type="entry name" value="AAA+_ATPase"/>
</dbReference>
<gene>
    <name evidence="4" type="ORF">SAMN05421642_12360</name>
</gene>
<evidence type="ECO:0000256" key="1">
    <source>
        <dbReference type="ARBA" id="ARBA00022741"/>
    </source>
</evidence>
<dbReference type="PANTHER" id="PTHR24220">
    <property type="entry name" value="IMPORT ATP-BINDING PROTEIN"/>
    <property type="match status" value="1"/>
</dbReference>
<dbReference type="PANTHER" id="PTHR24220:SF690">
    <property type="entry name" value="ABC TRANSPORTER, ATP-BINDING PROTEIN"/>
    <property type="match status" value="1"/>
</dbReference>
<dbReference type="GO" id="GO:0005524">
    <property type="term" value="F:ATP binding"/>
    <property type="evidence" value="ECO:0007669"/>
    <property type="project" value="UniProtKB-KW"/>
</dbReference>
<keyword evidence="1" id="KW-0547">Nucleotide-binding</keyword>
<protein>
    <recommendedName>
        <fullName evidence="3">ABC transporter domain-containing protein</fullName>
    </recommendedName>
</protein>
<dbReference type="GO" id="GO:0016887">
    <property type="term" value="F:ATP hydrolysis activity"/>
    <property type="evidence" value="ECO:0007669"/>
    <property type="project" value="InterPro"/>
</dbReference>
<feature type="domain" description="ABC transporter" evidence="3">
    <location>
        <begin position="194"/>
        <end position="418"/>
    </location>
</feature>
<dbReference type="Proteomes" id="UP000198327">
    <property type="component" value="Unassembled WGS sequence"/>
</dbReference>
<dbReference type="Pfam" id="PF07030">
    <property type="entry name" value="Phage_Mu_Gp36"/>
    <property type="match status" value="1"/>
</dbReference>
<accession>A0A239MVI1</accession>
<dbReference type="InterPro" id="IPR015854">
    <property type="entry name" value="ABC_transpr_LolD-like"/>
</dbReference>
<dbReference type="SUPFAM" id="SSF52540">
    <property type="entry name" value="P-loop containing nucleoside triphosphate hydrolases"/>
    <property type="match status" value="1"/>
</dbReference>
<dbReference type="GO" id="GO:0005886">
    <property type="term" value="C:plasma membrane"/>
    <property type="evidence" value="ECO:0007669"/>
    <property type="project" value="TreeGrafter"/>
</dbReference>
<dbReference type="PROSITE" id="PS50893">
    <property type="entry name" value="ABC_TRANSPORTER_2"/>
    <property type="match status" value="1"/>
</dbReference>
<dbReference type="Pfam" id="PF00005">
    <property type="entry name" value="ABC_tran"/>
    <property type="match status" value="1"/>
</dbReference>
<keyword evidence="2" id="KW-0067">ATP-binding</keyword>
<dbReference type="AlphaFoldDB" id="A0A239MVI1"/>
<dbReference type="InterPro" id="IPR027417">
    <property type="entry name" value="P-loop_NTPase"/>
</dbReference>
<proteinExistence type="predicted"/>
<dbReference type="GO" id="GO:0022857">
    <property type="term" value="F:transmembrane transporter activity"/>
    <property type="evidence" value="ECO:0007669"/>
    <property type="project" value="TreeGrafter"/>
</dbReference>
<keyword evidence="5" id="KW-1185">Reference proteome</keyword>
<dbReference type="OrthoDB" id="3579586at2"/>